<gene>
    <name evidence="2" type="ORF">SAMN05216285_3836</name>
</gene>
<proteinExistence type="predicted"/>
<organism evidence="2 3">
    <name type="scientific">Natrinema salifodinae</name>
    <dbReference type="NCBI Taxonomy" id="1202768"/>
    <lineage>
        <taxon>Archaea</taxon>
        <taxon>Methanobacteriati</taxon>
        <taxon>Methanobacteriota</taxon>
        <taxon>Stenosarchaea group</taxon>
        <taxon>Halobacteria</taxon>
        <taxon>Halobacteriales</taxon>
        <taxon>Natrialbaceae</taxon>
        <taxon>Natrinema</taxon>
    </lineage>
</organism>
<dbReference type="AlphaFoldDB" id="A0A1I0QSF2"/>
<feature type="transmembrane region" description="Helical" evidence="1">
    <location>
        <begin position="14"/>
        <end position="32"/>
    </location>
</feature>
<keyword evidence="1" id="KW-0472">Membrane</keyword>
<evidence type="ECO:0000313" key="2">
    <source>
        <dbReference type="EMBL" id="SEW30325.1"/>
    </source>
</evidence>
<keyword evidence="1" id="KW-1133">Transmembrane helix</keyword>
<reference evidence="3" key="1">
    <citation type="submission" date="2016-10" db="EMBL/GenBank/DDBJ databases">
        <authorList>
            <person name="Varghese N."/>
        </authorList>
    </citation>
    <scope>NUCLEOTIDE SEQUENCE [LARGE SCALE GENOMIC DNA]</scope>
    <source>
        <strain evidence="3">CGMCC 1.12284</strain>
    </source>
</reference>
<dbReference type="STRING" id="1202768.SAMN05216285_3836"/>
<keyword evidence="3" id="KW-1185">Reference proteome</keyword>
<keyword evidence="1" id="KW-0812">Transmembrane</keyword>
<evidence type="ECO:0000313" key="3">
    <source>
        <dbReference type="Proteomes" id="UP000183275"/>
    </source>
</evidence>
<sequence>MLVWEGDPSSPNETILIILHVLVTCCWSFVVGL</sequence>
<evidence type="ECO:0000256" key="1">
    <source>
        <dbReference type="SAM" id="Phobius"/>
    </source>
</evidence>
<name>A0A1I0QSF2_9EURY</name>
<dbReference type="Proteomes" id="UP000183275">
    <property type="component" value="Unassembled WGS sequence"/>
</dbReference>
<dbReference type="EMBL" id="FOIS01000005">
    <property type="protein sequence ID" value="SEW30325.1"/>
    <property type="molecule type" value="Genomic_DNA"/>
</dbReference>
<protein>
    <submittedName>
        <fullName evidence="2">Uncharacterized protein</fullName>
    </submittedName>
</protein>
<accession>A0A1I0QSF2</accession>